<accession>A0A931N5T4</accession>
<reference evidence="1" key="1">
    <citation type="submission" date="2020-11" db="EMBL/GenBank/DDBJ databases">
        <title>Nocardia NEAU-351.nov., a novel actinomycete isolated from the cow dung.</title>
        <authorList>
            <person name="Zhang X."/>
        </authorList>
    </citation>
    <scope>NUCLEOTIDE SEQUENCE</scope>
    <source>
        <strain evidence="1">NEAU-351</strain>
    </source>
</reference>
<dbReference type="EMBL" id="JADMLG010000012">
    <property type="protein sequence ID" value="MBH0779751.1"/>
    <property type="molecule type" value="Genomic_DNA"/>
</dbReference>
<keyword evidence="1" id="KW-0808">Transferase</keyword>
<dbReference type="InterPro" id="IPR050509">
    <property type="entry name" value="CoA-transferase_III"/>
</dbReference>
<gene>
    <name evidence="1" type="ORF">IT779_26110</name>
</gene>
<dbReference type="GO" id="GO:0016740">
    <property type="term" value="F:transferase activity"/>
    <property type="evidence" value="ECO:0007669"/>
    <property type="project" value="UniProtKB-KW"/>
</dbReference>
<protein>
    <submittedName>
        <fullName evidence="1">CoA transferase</fullName>
    </submittedName>
</protein>
<organism evidence="1 2">
    <name type="scientific">Nocardia bovistercoris</name>
    <dbReference type="NCBI Taxonomy" id="2785916"/>
    <lineage>
        <taxon>Bacteria</taxon>
        <taxon>Bacillati</taxon>
        <taxon>Actinomycetota</taxon>
        <taxon>Actinomycetes</taxon>
        <taxon>Mycobacteriales</taxon>
        <taxon>Nocardiaceae</taxon>
        <taxon>Nocardia</taxon>
    </lineage>
</organism>
<dbReference type="Pfam" id="PF02515">
    <property type="entry name" value="CoA_transf_3"/>
    <property type="match status" value="1"/>
</dbReference>
<proteinExistence type="predicted"/>
<comment type="caution">
    <text evidence="1">The sequence shown here is derived from an EMBL/GenBank/DDBJ whole genome shotgun (WGS) entry which is preliminary data.</text>
</comment>
<name>A0A931N5T4_9NOCA</name>
<dbReference type="InterPro" id="IPR044855">
    <property type="entry name" value="CoA-Trfase_III_dom3_sf"/>
</dbReference>
<evidence type="ECO:0000313" key="1">
    <source>
        <dbReference type="EMBL" id="MBH0779751.1"/>
    </source>
</evidence>
<evidence type="ECO:0000313" key="2">
    <source>
        <dbReference type="Proteomes" id="UP000655751"/>
    </source>
</evidence>
<dbReference type="AlphaFoldDB" id="A0A931N5T4"/>
<dbReference type="SUPFAM" id="SSF89796">
    <property type="entry name" value="CoA-transferase family III (CaiB/BaiF)"/>
    <property type="match status" value="1"/>
</dbReference>
<dbReference type="Gene3D" id="3.30.1540.10">
    <property type="entry name" value="formyl-coa transferase, domain 3"/>
    <property type="match status" value="1"/>
</dbReference>
<dbReference type="PANTHER" id="PTHR48228">
    <property type="entry name" value="SUCCINYL-COA--D-CITRAMALATE COA-TRANSFERASE"/>
    <property type="match status" value="1"/>
</dbReference>
<keyword evidence="2" id="KW-1185">Reference proteome</keyword>
<dbReference type="Gene3D" id="3.40.50.10540">
    <property type="entry name" value="Crotonobetainyl-coa:carnitine coa-transferase, domain 1"/>
    <property type="match status" value="1"/>
</dbReference>
<dbReference type="InterPro" id="IPR023606">
    <property type="entry name" value="CoA-Trfase_III_dom_1_sf"/>
</dbReference>
<dbReference type="PANTHER" id="PTHR48228:SF2">
    <property type="entry name" value="E-CINNAMOYL-COA:R-PHENYLLACTATE COA TRANSFERASE LARGE SUBUNIT"/>
    <property type="match status" value="1"/>
</dbReference>
<dbReference type="Proteomes" id="UP000655751">
    <property type="component" value="Unassembled WGS sequence"/>
</dbReference>
<dbReference type="InterPro" id="IPR003673">
    <property type="entry name" value="CoA-Trfase_fam_III"/>
</dbReference>
<sequence length="404" mass="42515">MSGVRVVEVAQFTYVPVSGAVLADWGADVIKVEHAVRGDAQRGLRNLNGVESNGGFAPIMEHPNRGKRGIGLALENSEAREVLYDIVRTCDVFVTNFLPGARKKLGIDLEDIRAVNPNIIYVRGTALGERGPEADKGGYDSPTFWCRGGNAVGATPPSLGGVVGQPGPAWGDTIGGMNIAGGIAAALFARAQTGEPSVVDVSLLASGAWANALSIDIALNGGAIAQGVDPANGPGTPGNPLVGLYRTADGRYLNLCMLQPGRYWADFCKHIDRADLIADARFADAEALMANWESAAEAVAAAIVRESLAFWTKRFETLEGQWGAVQNALEIGNDAMLRANGYVATVVDVEGRSRELITSPVQFDETPAAPGRAPQFAEHTDEILEELGLGVEKIIDLKVAGAVT</sequence>